<dbReference type="PANTHER" id="PTHR47950:SF49">
    <property type="entry name" value="CYTOCHROME P450"/>
    <property type="match status" value="1"/>
</dbReference>
<dbReference type="Proteomes" id="UP000295252">
    <property type="component" value="Chromosome IV"/>
</dbReference>
<dbReference type="GO" id="GO:0016705">
    <property type="term" value="F:oxidoreductase activity, acting on paired donors, with incorporation or reduction of molecular oxygen"/>
    <property type="evidence" value="ECO:0007669"/>
    <property type="project" value="InterPro"/>
</dbReference>
<dbReference type="Pfam" id="PF00067">
    <property type="entry name" value="p450"/>
    <property type="match status" value="3"/>
</dbReference>
<dbReference type="AlphaFoldDB" id="A0A068UJA0"/>
<accession>A0A068UJA0</accession>
<evidence type="ECO:0000256" key="5">
    <source>
        <dbReference type="ARBA" id="ARBA00023002"/>
    </source>
</evidence>
<evidence type="ECO:0000256" key="7">
    <source>
        <dbReference type="ARBA" id="ARBA00023033"/>
    </source>
</evidence>
<evidence type="ECO:0000313" key="9">
    <source>
        <dbReference type="EMBL" id="CDP08551.1"/>
    </source>
</evidence>
<gene>
    <name evidence="9" type="ORF">GSCOC_T00027510001</name>
</gene>
<dbReference type="PROSITE" id="PS00086">
    <property type="entry name" value="CYTOCHROME_P450"/>
    <property type="match status" value="1"/>
</dbReference>
<dbReference type="PhylomeDB" id="A0A068UJA0"/>
<organism evidence="9 10">
    <name type="scientific">Coffea canephora</name>
    <name type="common">Robusta coffee</name>
    <dbReference type="NCBI Taxonomy" id="49390"/>
    <lineage>
        <taxon>Eukaryota</taxon>
        <taxon>Viridiplantae</taxon>
        <taxon>Streptophyta</taxon>
        <taxon>Embryophyta</taxon>
        <taxon>Tracheophyta</taxon>
        <taxon>Spermatophyta</taxon>
        <taxon>Magnoliopsida</taxon>
        <taxon>eudicotyledons</taxon>
        <taxon>Gunneridae</taxon>
        <taxon>Pentapetalae</taxon>
        <taxon>asterids</taxon>
        <taxon>lamiids</taxon>
        <taxon>Gentianales</taxon>
        <taxon>Rubiaceae</taxon>
        <taxon>Ixoroideae</taxon>
        <taxon>Gardenieae complex</taxon>
        <taxon>Bertiereae - Coffeeae clade</taxon>
        <taxon>Coffeeae</taxon>
        <taxon>Coffea</taxon>
    </lineage>
</organism>
<evidence type="ECO:0000256" key="4">
    <source>
        <dbReference type="ARBA" id="ARBA00022723"/>
    </source>
</evidence>
<dbReference type="InterPro" id="IPR017972">
    <property type="entry name" value="Cyt_P450_CS"/>
</dbReference>
<comment type="similarity">
    <text evidence="2 8">Belongs to the cytochrome P450 family.</text>
</comment>
<keyword evidence="10" id="KW-1185">Reference proteome</keyword>
<evidence type="ECO:0000256" key="1">
    <source>
        <dbReference type="ARBA" id="ARBA00001971"/>
    </source>
</evidence>
<keyword evidence="5 8" id="KW-0560">Oxidoreductase</keyword>
<dbReference type="OrthoDB" id="1652605at2759"/>
<dbReference type="STRING" id="49390.A0A068UJA0"/>
<dbReference type="InterPro" id="IPR036396">
    <property type="entry name" value="Cyt_P450_sf"/>
</dbReference>
<dbReference type="InParanoid" id="A0A068UJA0"/>
<sequence length="408" mass="45551">MSSQPCPSLRPLISLRLGSKFLIVATFPATAREILKTNDRDLSSRFNLRLSNVIPGIKNSIIVLLNECNQRWRFLRSAAHTELFSSRALESHLKLRAEKVQEMLDFLGSNGGEVVAIVDIIYATIVNILTYTMMSKDIVNLKDNVGELRKFSRSLIEFAVPSMADIFPLLGALDFRAKQKAKDYKERTRALWADILTHRLVNGSGPDRNTLFQTRTGHTISDPDPTHLPDGSLLYVSDPDPMRPGSESGPGPLIALLTQNQNASSKLRDEITITIGGTDLLSKSQQAKLPYLQSCMKETLRLHPPSPFLVLHCAVQSCKVMNYDNLDLKGTHYELLPFGGGRRICVGVSLALKQIQLILASLIYAFDWFLPSGMDPKTLDTSEEFSIPMGTEKPLHLILKRKKKQPKD</sequence>
<name>A0A068UJA0_COFCA</name>
<dbReference type="GO" id="GO:0005506">
    <property type="term" value="F:iron ion binding"/>
    <property type="evidence" value="ECO:0007669"/>
    <property type="project" value="InterPro"/>
</dbReference>
<dbReference type="Gramene" id="CDP08551">
    <property type="protein sequence ID" value="CDP08551"/>
    <property type="gene ID" value="GSCOC_T00027510001"/>
</dbReference>
<keyword evidence="3 8" id="KW-0349">Heme</keyword>
<dbReference type="Gene3D" id="1.10.630.10">
    <property type="entry name" value="Cytochrome P450"/>
    <property type="match status" value="3"/>
</dbReference>
<dbReference type="InterPro" id="IPR001128">
    <property type="entry name" value="Cyt_P450"/>
</dbReference>
<proteinExistence type="inferred from homology"/>
<keyword evidence="7 8" id="KW-0503">Monooxygenase</keyword>
<evidence type="ECO:0000256" key="8">
    <source>
        <dbReference type="RuleBase" id="RU000461"/>
    </source>
</evidence>
<protein>
    <recommendedName>
        <fullName evidence="11">Cytochrome P450</fullName>
    </recommendedName>
</protein>
<dbReference type="PRINTS" id="PR00463">
    <property type="entry name" value="EP450I"/>
</dbReference>
<dbReference type="GO" id="GO:0004497">
    <property type="term" value="F:monooxygenase activity"/>
    <property type="evidence" value="ECO:0007669"/>
    <property type="project" value="UniProtKB-KW"/>
</dbReference>
<dbReference type="PRINTS" id="PR00385">
    <property type="entry name" value="P450"/>
</dbReference>
<comment type="cofactor">
    <cofactor evidence="1">
        <name>heme</name>
        <dbReference type="ChEBI" id="CHEBI:30413"/>
    </cofactor>
</comment>
<keyword evidence="4 8" id="KW-0479">Metal-binding</keyword>
<keyword evidence="6 8" id="KW-0408">Iron</keyword>
<evidence type="ECO:0008006" key="11">
    <source>
        <dbReference type="Google" id="ProtNLM"/>
    </source>
</evidence>
<evidence type="ECO:0000313" key="10">
    <source>
        <dbReference type="Proteomes" id="UP000295252"/>
    </source>
</evidence>
<dbReference type="GO" id="GO:0020037">
    <property type="term" value="F:heme binding"/>
    <property type="evidence" value="ECO:0007669"/>
    <property type="project" value="InterPro"/>
</dbReference>
<evidence type="ECO:0000256" key="6">
    <source>
        <dbReference type="ARBA" id="ARBA00023004"/>
    </source>
</evidence>
<evidence type="ECO:0000256" key="2">
    <source>
        <dbReference type="ARBA" id="ARBA00010617"/>
    </source>
</evidence>
<dbReference type="InterPro" id="IPR002401">
    <property type="entry name" value="Cyt_P450_E_grp-I"/>
</dbReference>
<evidence type="ECO:0000256" key="3">
    <source>
        <dbReference type="ARBA" id="ARBA00022617"/>
    </source>
</evidence>
<reference evidence="10" key="1">
    <citation type="journal article" date="2014" name="Science">
        <title>The coffee genome provides insight into the convergent evolution of caffeine biosynthesis.</title>
        <authorList>
            <person name="Denoeud F."/>
            <person name="Carretero-Paulet L."/>
            <person name="Dereeper A."/>
            <person name="Droc G."/>
            <person name="Guyot R."/>
            <person name="Pietrella M."/>
            <person name="Zheng C."/>
            <person name="Alberti A."/>
            <person name="Anthony F."/>
            <person name="Aprea G."/>
            <person name="Aury J.M."/>
            <person name="Bento P."/>
            <person name="Bernard M."/>
            <person name="Bocs S."/>
            <person name="Campa C."/>
            <person name="Cenci A."/>
            <person name="Combes M.C."/>
            <person name="Crouzillat D."/>
            <person name="Da Silva C."/>
            <person name="Daddiego L."/>
            <person name="De Bellis F."/>
            <person name="Dussert S."/>
            <person name="Garsmeur O."/>
            <person name="Gayraud T."/>
            <person name="Guignon V."/>
            <person name="Jahn K."/>
            <person name="Jamilloux V."/>
            <person name="Joet T."/>
            <person name="Labadie K."/>
            <person name="Lan T."/>
            <person name="Leclercq J."/>
            <person name="Lepelley M."/>
            <person name="Leroy T."/>
            <person name="Li L.T."/>
            <person name="Librado P."/>
            <person name="Lopez L."/>
            <person name="Munoz A."/>
            <person name="Noel B."/>
            <person name="Pallavicini A."/>
            <person name="Perrotta G."/>
            <person name="Poncet V."/>
            <person name="Pot D."/>
            <person name="Priyono X."/>
            <person name="Rigoreau M."/>
            <person name="Rouard M."/>
            <person name="Rozas J."/>
            <person name="Tranchant-Dubreuil C."/>
            <person name="VanBuren R."/>
            <person name="Zhang Q."/>
            <person name="Andrade A.C."/>
            <person name="Argout X."/>
            <person name="Bertrand B."/>
            <person name="de Kochko A."/>
            <person name="Graziosi G."/>
            <person name="Henry R.J."/>
            <person name="Jayarama X."/>
            <person name="Ming R."/>
            <person name="Nagai C."/>
            <person name="Rounsley S."/>
            <person name="Sankoff D."/>
            <person name="Giuliano G."/>
            <person name="Albert V.A."/>
            <person name="Wincker P."/>
            <person name="Lashermes P."/>
        </authorList>
    </citation>
    <scope>NUCLEOTIDE SEQUENCE [LARGE SCALE GENOMIC DNA]</scope>
    <source>
        <strain evidence="10">cv. DH200-94</strain>
    </source>
</reference>
<dbReference type="SUPFAM" id="SSF48264">
    <property type="entry name" value="Cytochrome P450"/>
    <property type="match status" value="1"/>
</dbReference>
<dbReference type="EMBL" id="HG739118">
    <property type="protein sequence ID" value="CDP08551.1"/>
    <property type="molecule type" value="Genomic_DNA"/>
</dbReference>
<dbReference type="PANTHER" id="PTHR47950">
    <property type="entry name" value="CYTOCHROME P450, FAMILY 76, SUBFAMILY C, POLYPEPTIDE 5-RELATED"/>
    <property type="match status" value="1"/>
</dbReference>